<evidence type="ECO:0000259" key="1">
    <source>
        <dbReference type="Pfam" id="PF01890"/>
    </source>
</evidence>
<evidence type="ECO:0000313" key="3">
    <source>
        <dbReference type="Proteomes" id="UP001645038"/>
    </source>
</evidence>
<dbReference type="RefSeq" id="WP_192539349.1">
    <property type="nucleotide sequence ID" value="NZ_RRZB01000050.1"/>
</dbReference>
<dbReference type="InterPro" id="IPR002750">
    <property type="entry name" value="CobE/GbiG_C"/>
</dbReference>
<name>A0ABR9G1X5_9GAMM</name>
<proteinExistence type="predicted"/>
<evidence type="ECO:0000313" key="2">
    <source>
        <dbReference type="EMBL" id="MBE0464899.1"/>
    </source>
</evidence>
<accession>A0ABR9G1X5</accession>
<dbReference type="Pfam" id="PF01890">
    <property type="entry name" value="CbiG_C"/>
    <property type="match status" value="1"/>
</dbReference>
<sequence length="132" mass="13535">MTTQTIAMNVAGFGFRRQATRESLEQALDQLIAEYGPIDQLAAARSMLPLVEALGSARNILVIGVADEALPSATTLTHSAYSLREKGTGSVAEAVALLAAGQGARLLGPRTVSDDRKATAAVATTAAQGVGL</sequence>
<dbReference type="Proteomes" id="UP001645038">
    <property type="component" value="Unassembled WGS sequence"/>
</dbReference>
<dbReference type="Gene3D" id="3.30.420.180">
    <property type="entry name" value="CobE/GbiG C-terminal domain"/>
    <property type="match status" value="1"/>
</dbReference>
<keyword evidence="3" id="KW-1185">Reference proteome</keyword>
<organism evidence="2 3">
    <name type="scientific">Halomonas colorata</name>
    <dbReference type="NCBI Taxonomy" id="2742615"/>
    <lineage>
        <taxon>Bacteria</taxon>
        <taxon>Pseudomonadati</taxon>
        <taxon>Pseudomonadota</taxon>
        <taxon>Gammaproteobacteria</taxon>
        <taxon>Oceanospirillales</taxon>
        <taxon>Halomonadaceae</taxon>
        <taxon>Halomonas</taxon>
    </lineage>
</organism>
<dbReference type="InterPro" id="IPR036518">
    <property type="entry name" value="CobE/GbiG_C_sf"/>
</dbReference>
<dbReference type="EMBL" id="RRZB01000050">
    <property type="protein sequence ID" value="MBE0464899.1"/>
    <property type="molecule type" value="Genomic_DNA"/>
</dbReference>
<gene>
    <name evidence="2" type="ORF">EI547_15770</name>
</gene>
<reference evidence="2 3" key="1">
    <citation type="submission" date="2020-07" db="EMBL/GenBank/DDBJ databases">
        <title>Halophilic bacteria isolated from french cheeses.</title>
        <authorList>
            <person name="Kothe C.I."/>
            <person name="Farah-Kraiem B."/>
            <person name="Renault P."/>
            <person name="Dridi B."/>
        </authorList>
    </citation>
    <scope>NUCLEOTIDE SEQUENCE [LARGE SCALE GENOMIC DNA]</scope>
    <source>
        <strain evidence="2 3">FME20</strain>
    </source>
</reference>
<dbReference type="SUPFAM" id="SSF159664">
    <property type="entry name" value="CobE/GbiG C-terminal domain-like"/>
    <property type="match status" value="1"/>
</dbReference>
<feature type="domain" description="CobE/GbiG C-terminal" evidence="1">
    <location>
        <begin position="10"/>
        <end position="123"/>
    </location>
</feature>
<protein>
    <submittedName>
        <fullName evidence="2">Cobalamin biosynthesis protein</fullName>
    </submittedName>
</protein>
<comment type="caution">
    <text evidence="2">The sequence shown here is derived from an EMBL/GenBank/DDBJ whole genome shotgun (WGS) entry which is preliminary data.</text>
</comment>